<comment type="caution">
    <text evidence="2">The sequence shown here is derived from an EMBL/GenBank/DDBJ whole genome shotgun (WGS) entry which is preliminary data.</text>
</comment>
<feature type="domain" description="DUF6593" evidence="1">
    <location>
        <begin position="13"/>
        <end position="152"/>
    </location>
</feature>
<dbReference type="AlphaFoldDB" id="A0AAD7JF50"/>
<dbReference type="Proteomes" id="UP001215598">
    <property type="component" value="Unassembled WGS sequence"/>
</dbReference>
<evidence type="ECO:0000313" key="3">
    <source>
        <dbReference type="Proteomes" id="UP001215598"/>
    </source>
</evidence>
<dbReference type="EMBL" id="JARKIB010000033">
    <property type="protein sequence ID" value="KAJ7762153.1"/>
    <property type="molecule type" value="Genomic_DNA"/>
</dbReference>
<accession>A0AAD7JF50</accession>
<dbReference type="Pfam" id="PF20236">
    <property type="entry name" value="DUF6593"/>
    <property type="match status" value="1"/>
</dbReference>
<evidence type="ECO:0000313" key="2">
    <source>
        <dbReference type="EMBL" id="KAJ7762153.1"/>
    </source>
</evidence>
<keyword evidence="3" id="KW-1185">Reference proteome</keyword>
<name>A0AAD7JF50_9AGAR</name>
<gene>
    <name evidence="2" type="ORF">B0H16DRAFT_1688269</name>
</gene>
<dbReference type="InterPro" id="IPR046528">
    <property type="entry name" value="DUF6593"/>
</dbReference>
<organism evidence="2 3">
    <name type="scientific">Mycena metata</name>
    <dbReference type="NCBI Taxonomy" id="1033252"/>
    <lineage>
        <taxon>Eukaryota</taxon>
        <taxon>Fungi</taxon>
        <taxon>Dikarya</taxon>
        <taxon>Basidiomycota</taxon>
        <taxon>Agaricomycotina</taxon>
        <taxon>Agaricomycetes</taxon>
        <taxon>Agaricomycetidae</taxon>
        <taxon>Agaricales</taxon>
        <taxon>Marasmiineae</taxon>
        <taxon>Mycenaceae</taxon>
        <taxon>Mycena</taxon>
    </lineage>
</organism>
<reference evidence="2" key="1">
    <citation type="submission" date="2023-03" db="EMBL/GenBank/DDBJ databases">
        <title>Massive genome expansion in bonnet fungi (Mycena s.s.) driven by repeated elements and novel gene families across ecological guilds.</title>
        <authorList>
            <consortium name="Lawrence Berkeley National Laboratory"/>
            <person name="Harder C.B."/>
            <person name="Miyauchi S."/>
            <person name="Viragh M."/>
            <person name="Kuo A."/>
            <person name="Thoen E."/>
            <person name="Andreopoulos B."/>
            <person name="Lu D."/>
            <person name="Skrede I."/>
            <person name="Drula E."/>
            <person name="Henrissat B."/>
            <person name="Morin E."/>
            <person name="Kohler A."/>
            <person name="Barry K."/>
            <person name="LaButti K."/>
            <person name="Morin E."/>
            <person name="Salamov A."/>
            <person name="Lipzen A."/>
            <person name="Mereny Z."/>
            <person name="Hegedus B."/>
            <person name="Baldrian P."/>
            <person name="Stursova M."/>
            <person name="Weitz H."/>
            <person name="Taylor A."/>
            <person name="Grigoriev I.V."/>
            <person name="Nagy L.G."/>
            <person name="Martin F."/>
            <person name="Kauserud H."/>
        </authorList>
    </citation>
    <scope>NUCLEOTIDE SEQUENCE</scope>
    <source>
        <strain evidence="2">CBHHK182m</strain>
    </source>
</reference>
<proteinExistence type="predicted"/>
<evidence type="ECO:0000259" key="1">
    <source>
        <dbReference type="Pfam" id="PF20236"/>
    </source>
</evidence>
<protein>
    <recommendedName>
        <fullName evidence="1">DUF6593 domain-containing protein</fullName>
    </recommendedName>
</protein>
<sequence length="172" mass="19422">MSVALTFTDKKIIDTALVDPTGAVHYTTSTISGLMGRKMTTISAASGLVGFINWREKVFVIKGVRQSWEDLKHRSNGIFSGEREWHWAGRSYKLKFHNAHKELLATPTFSGVAGTVRFTAYKPHLLHESQRAVIYFPYEMQDEIERTFLLMAILQMEMHQQDQENAAASAGS</sequence>